<reference evidence="2" key="1">
    <citation type="submission" date="2015-07" db="EMBL/GenBank/DDBJ databases">
        <authorList>
            <person name="Wibberg D."/>
        </authorList>
    </citation>
    <scope>NUCLEOTIDE SEQUENCE [LARGE SCALE GENOMIC DNA]</scope>
</reference>
<name>A0A0K3A1B6_9XANT</name>
<protein>
    <submittedName>
        <fullName evidence="1">Uncharacterized protein</fullName>
    </submittedName>
</protein>
<accession>A0A0K3A1B6</accession>
<dbReference type="AlphaFoldDB" id="A0A0K3A1B6"/>
<sequence>MRLVSFSGRMNAQRLRKHRGGPTDSCKLKFFGEYTRFDNLSHDSVGAFE</sequence>
<dbReference type="RefSeq" id="WP_155742830.1">
    <property type="nucleotide sequence ID" value="NZ_CXOI01000066.1"/>
</dbReference>
<dbReference type="EMBL" id="CXOI01000066">
    <property type="protein sequence ID" value="CTP91876.1"/>
    <property type="molecule type" value="Genomic_DNA"/>
</dbReference>
<evidence type="ECO:0000313" key="2">
    <source>
        <dbReference type="Proteomes" id="UP000046187"/>
    </source>
</evidence>
<evidence type="ECO:0000313" key="1">
    <source>
        <dbReference type="EMBL" id="CTP91876.1"/>
    </source>
</evidence>
<organism evidence="1 2">
    <name type="scientific">Xanthomonas graminis pv. arrhenatheri LMG 727</name>
    <dbReference type="NCBI Taxonomy" id="1195923"/>
    <lineage>
        <taxon>Bacteria</taxon>
        <taxon>Pseudomonadati</taxon>
        <taxon>Pseudomonadota</taxon>
        <taxon>Gammaproteobacteria</taxon>
        <taxon>Lysobacterales</taxon>
        <taxon>Lysobacteraceae</taxon>
        <taxon>Xanthomonas</taxon>
        <taxon>Xanthomonas translucens group</taxon>
        <taxon>Xanthomonas graminis</taxon>
    </lineage>
</organism>
<keyword evidence="2" id="KW-1185">Reference proteome</keyword>
<gene>
    <name evidence="1" type="ORF">XTALMG727_3580</name>
</gene>
<proteinExistence type="predicted"/>
<dbReference type="Proteomes" id="UP000046187">
    <property type="component" value="Unassembled WGS sequence"/>
</dbReference>